<evidence type="ECO:0000313" key="2">
    <source>
        <dbReference type="EMBL" id="MDE1480715.1"/>
    </source>
</evidence>
<reference evidence="2" key="2">
    <citation type="journal article" date="2022" name="J. Evol. Biol.">
        <title>Pre- and post-association barriers to host switching in sympatric mutualists.</title>
        <authorList>
            <person name="Dinges Z.M."/>
            <person name="Phillips R.K."/>
            <person name="Lively C.M."/>
            <person name="Bashey F."/>
        </authorList>
    </citation>
    <scope>NUCLEOTIDE SEQUENCE</scope>
    <source>
        <strain evidence="2">MC_266_E_2016</strain>
    </source>
</reference>
<protein>
    <submittedName>
        <fullName evidence="2">Tn3 family transposase</fullName>
    </submittedName>
</protein>
<dbReference type="InterPro" id="IPR002513">
    <property type="entry name" value="Tn3_Tnp_DDE_dom"/>
</dbReference>
<dbReference type="GO" id="GO:0004803">
    <property type="term" value="F:transposase activity"/>
    <property type="evidence" value="ECO:0007669"/>
    <property type="project" value="InterPro"/>
</dbReference>
<dbReference type="GO" id="GO:0006313">
    <property type="term" value="P:DNA transposition"/>
    <property type="evidence" value="ECO:0007669"/>
    <property type="project" value="InterPro"/>
</dbReference>
<accession>A0AAJ1N1F7</accession>
<dbReference type="Pfam" id="PF01526">
    <property type="entry name" value="DDE_Tnp_Tn3"/>
    <property type="match status" value="1"/>
</dbReference>
<dbReference type="Proteomes" id="UP001222434">
    <property type="component" value="Unassembled WGS sequence"/>
</dbReference>
<sequence>MFEIRVVCRINILKFRYSTKYFRKGKDVSAMTLVSSYMPINTTVISPNEYEGHLFLWRERYLQ</sequence>
<dbReference type="RefSeq" id="WP_369127445.1">
    <property type="nucleotide sequence ID" value="NZ_JAILSR010000079.1"/>
</dbReference>
<evidence type="ECO:0000313" key="3">
    <source>
        <dbReference type="Proteomes" id="UP001222434"/>
    </source>
</evidence>
<feature type="domain" description="Tn3 transposase DDE" evidence="1">
    <location>
        <begin position="5"/>
        <end position="55"/>
    </location>
</feature>
<dbReference type="AlphaFoldDB" id="A0AAJ1N1F7"/>
<gene>
    <name evidence="2" type="ORF">KKJ01_21675</name>
</gene>
<proteinExistence type="predicted"/>
<name>A0AAJ1N1F7_XENBV</name>
<evidence type="ECO:0000259" key="1">
    <source>
        <dbReference type="Pfam" id="PF01526"/>
    </source>
</evidence>
<comment type="caution">
    <text evidence="2">The sequence shown here is derived from an EMBL/GenBank/DDBJ whole genome shotgun (WGS) entry which is preliminary data.</text>
</comment>
<dbReference type="EMBL" id="JAILSO010000211">
    <property type="protein sequence ID" value="MDE1480715.1"/>
    <property type="molecule type" value="Genomic_DNA"/>
</dbReference>
<reference evidence="2" key="1">
    <citation type="submission" date="2021-08" db="EMBL/GenBank/DDBJ databases">
        <authorList>
            <person name="Papudeshi B."/>
            <person name="Bashey-Visser F."/>
        </authorList>
    </citation>
    <scope>NUCLEOTIDE SEQUENCE</scope>
    <source>
        <strain evidence="2">MC_266_E_2016</strain>
    </source>
</reference>
<organism evidence="2 3">
    <name type="scientific">Xenorhabdus bovienii</name>
    <name type="common">Xenorhabdus nematophila subsp. bovienii</name>
    <dbReference type="NCBI Taxonomy" id="40576"/>
    <lineage>
        <taxon>Bacteria</taxon>
        <taxon>Pseudomonadati</taxon>
        <taxon>Pseudomonadota</taxon>
        <taxon>Gammaproteobacteria</taxon>
        <taxon>Enterobacterales</taxon>
        <taxon>Morganellaceae</taxon>
        <taxon>Xenorhabdus</taxon>
    </lineage>
</organism>